<organism evidence="1 2">
    <name type="scientific">Microbulbifer rhizosphaerae</name>
    <dbReference type="NCBI Taxonomy" id="1562603"/>
    <lineage>
        <taxon>Bacteria</taxon>
        <taxon>Pseudomonadati</taxon>
        <taxon>Pseudomonadota</taxon>
        <taxon>Gammaproteobacteria</taxon>
        <taxon>Cellvibrionales</taxon>
        <taxon>Microbulbiferaceae</taxon>
        <taxon>Microbulbifer</taxon>
    </lineage>
</organism>
<keyword evidence="2" id="KW-1185">Reference proteome</keyword>
<dbReference type="RefSeq" id="WP_183461709.1">
    <property type="nucleotide sequence ID" value="NZ_JACHWZ010000016.1"/>
</dbReference>
<accession>A0A7W4ZBK7</accession>
<name>A0A7W4ZBK7_9GAMM</name>
<protein>
    <submittedName>
        <fullName evidence="1">Uncharacterized protein</fullName>
    </submittedName>
</protein>
<evidence type="ECO:0000313" key="1">
    <source>
        <dbReference type="EMBL" id="MBB3062410.1"/>
    </source>
</evidence>
<gene>
    <name evidence="1" type="ORF">FHS09_003259</name>
</gene>
<sequence length="175" mass="19469">MSEWRDRQAFFGQAQQGFQILAIAEIFAAFSQEYYIAQVAIADSDIFLFSQGILEYPDQIISRNKMSAFLLACLKSRCVFCIHLLFSQNKIIKQGNLVQSIGTIIPGCHDLFPDIIQAFVLLLYCRDSREVSLSIRAVNTCGRDKPPTIATILNVSKACRLSVFAGIKVGLGLLV</sequence>
<proteinExistence type="predicted"/>
<dbReference type="Proteomes" id="UP000535937">
    <property type="component" value="Unassembled WGS sequence"/>
</dbReference>
<dbReference type="EMBL" id="JACHWZ010000016">
    <property type="protein sequence ID" value="MBB3062410.1"/>
    <property type="molecule type" value="Genomic_DNA"/>
</dbReference>
<reference evidence="1 2" key="1">
    <citation type="submission" date="2020-08" db="EMBL/GenBank/DDBJ databases">
        <title>Genomic Encyclopedia of Type Strains, Phase III (KMG-III): the genomes of soil and plant-associated and newly described type strains.</title>
        <authorList>
            <person name="Whitman W."/>
        </authorList>
    </citation>
    <scope>NUCLEOTIDE SEQUENCE [LARGE SCALE GENOMIC DNA]</scope>
    <source>
        <strain evidence="1 2">CECT 8799</strain>
    </source>
</reference>
<evidence type="ECO:0000313" key="2">
    <source>
        <dbReference type="Proteomes" id="UP000535937"/>
    </source>
</evidence>
<dbReference type="AlphaFoldDB" id="A0A7W4ZBK7"/>
<comment type="caution">
    <text evidence="1">The sequence shown here is derived from an EMBL/GenBank/DDBJ whole genome shotgun (WGS) entry which is preliminary data.</text>
</comment>